<evidence type="ECO:0000313" key="8">
    <source>
        <dbReference type="EMBL" id="KAF6488756.1"/>
    </source>
</evidence>
<evidence type="ECO:0000259" key="7">
    <source>
        <dbReference type="Pfam" id="PF00884"/>
    </source>
</evidence>
<comment type="similarity">
    <text evidence="2">Belongs to the sulfatase family.</text>
</comment>
<dbReference type="Proteomes" id="UP000550707">
    <property type="component" value="Unassembled WGS sequence"/>
</dbReference>
<sequence length="281" mass="31639">MVGKWHLGMYRKECLPTRRGFDTYFGYLLGSEDYYSHERCTFINALNATRCALDFRDGEEVATGYKNMYSTNIFTQRATALITNHPPEKPLFLYLALQSVHEPLQVPEEYLKPYDFIQDRNRQHYAGMVSLMDEAVGNVTAALKSRGLWNNTVFIFSTDNGGQTLAGGNNWPLRGRKWSLWEGGVRGVGFVASPLLKRKGVKNRELIHISDWLPTLVTLAGGSTSGTKPLDGFDVWKTISEGSPSPRMELLHNIDPNFVDISPCVSGIHQVLLVRLHFPLS</sequence>
<evidence type="ECO:0000256" key="5">
    <source>
        <dbReference type="ARBA" id="ARBA00022837"/>
    </source>
</evidence>
<dbReference type="PANTHER" id="PTHR10342">
    <property type="entry name" value="ARYLSULFATASE"/>
    <property type="match status" value="1"/>
</dbReference>
<gene>
    <name evidence="8" type="ORF">HJG59_001049</name>
</gene>
<dbReference type="AlphaFoldDB" id="A0A7J8IVT6"/>
<keyword evidence="3" id="KW-0479">Metal-binding</keyword>
<comment type="cofactor">
    <cofactor evidence="1">
        <name>Ca(2+)</name>
        <dbReference type="ChEBI" id="CHEBI:29108"/>
    </cofactor>
</comment>
<keyword evidence="6" id="KW-0325">Glycoprotein</keyword>
<proteinExistence type="inferred from homology"/>
<keyword evidence="4" id="KW-0378">Hydrolase</keyword>
<dbReference type="EMBL" id="JACASF010000003">
    <property type="protein sequence ID" value="KAF6488756.1"/>
    <property type="molecule type" value="Genomic_DNA"/>
</dbReference>
<evidence type="ECO:0000256" key="3">
    <source>
        <dbReference type="ARBA" id="ARBA00022723"/>
    </source>
</evidence>
<dbReference type="GO" id="GO:0008484">
    <property type="term" value="F:sulfuric ester hydrolase activity"/>
    <property type="evidence" value="ECO:0007669"/>
    <property type="project" value="InterPro"/>
</dbReference>
<keyword evidence="9" id="KW-1185">Reference proteome</keyword>
<protein>
    <submittedName>
        <fullName evidence="8">Arylsulfatase B</fullName>
    </submittedName>
</protein>
<dbReference type="SUPFAM" id="SSF53649">
    <property type="entry name" value="Alkaline phosphatase-like"/>
    <property type="match status" value="1"/>
</dbReference>
<dbReference type="CDD" id="cd16029">
    <property type="entry name" value="4-S"/>
    <property type="match status" value="1"/>
</dbReference>
<reference evidence="8 9" key="1">
    <citation type="journal article" date="2020" name="Nature">
        <title>Six reference-quality genomes reveal evolution of bat adaptations.</title>
        <authorList>
            <person name="Jebb D."/>
            <person name="Huang Z."/>
            <person name="Pippel M."/>
            <person name="Hughes G.M."/>
            <person name="Lavrichenko K."/>
            <person name="Devanna P."/>
            <person name="Winkler S."/>
            <person name="Jermiin L.S."/>
            <person name="Skirmuntt E.C."/>
            <person name="Katzourakis A."/>
            <person name="Burkitt-Gray L."/>
            <person name="Ray D.A."/>
            <person name="Sullivan K.A.M."/>
            <person name="Roscito J.G."/>
            <person name="Kirilenko B.M."/>
            <person name="Davalos L.M."/>
            <person name="Corthals A.P."/>
            <person name="Power M.L."/>
            <person name="Jones G."/>
            <person name="Ransome R.D."/>
            <person name="Dechmann D.K.N."/>
            <person name="Locatelli A.G."/>
            <person name="Puechmaille S.J."/>
            <person name="Fedrigo O."/>
            <person name="Jarvis E.D."/>
            <person name="Hiller M."/>
            <person name="Vernes S.C."/>
            <person name="Myers E.W."/>
            <person name="Teeling E.C."/>
        </authorList>
    </citation>
    <scope>NUCLEOTIDE SEQUENCE [LARGE SCALE GENOMIC DNA]</scope>
    <source>
        <strain evidence="8">MMolMol1</strain>
        <tissue evidence="8">Muscle</tissue>
    </source>
</reference>
<comment type="caution">
    <text evidence="8">The sequence shown here is derived from an EMBL/GenBank/DDBJ whole genome shotgun (WGS) entry which is preliminary data.</text>
</comment>
<feature type="domain" description="Sulfatase N-terminal" evidence="7">
    <location>
        <begin position="1"/>
        <end position="221"/>
    </location>
</feature>
<dbReference type="InterPro" id="IPR000917">
    <property type="entry name" value="Sulfatase_N"/>
</dbReference>
<evidence type="ECO:0000256" key="1">
    <source>
        <dbReference type="ARBA" id="ARBA00001913"/>
    </source>
</evidence>
<dbReference type="InterPro" id="IPR017850">
    <property type="entry name" value="Alkaline_phosphatase_core_sf"/>
</dbReference>
<organism evidence="8 9">
    <name type="scientific">Molossus molossus</name>
    <name type="common">Pallas' mastiff bat</name>
    <name type="synonym">Vespertilio molossus</name>
    <dbReference type="NCBI Taxonomy" id="27622"/>
    <lineage>
        <taxon>Eukaryota</taxon>
        <taxon>Metazoa</taxon>
        <taxon>Chordata</taxon>
        <taxon>Craniata</taxon>
        <taxon>Vertebrata</taxon>
        <taxon>Euteleostomi</taxon>
        <taxon>Mammalia</taxon>
        <taxon>Eutheria</taxon>
        <taxon>Laurasiatheria</taxon>
        <taxon>Chiroptera</taxon>
        <taxon>Yangochiroptera</taxon>
        <taxon>Molossidae</taxon>
        <taxon>Molossus</taxon>
    </lineage>
</organism>
<dbReference type="PANTHER" id="PTHR10342:SF274">
    <property type="entry name" value="ARYLSULFATASE B"/>
    <property type="match status" value="1"/>
</dbReference>
<evidence type="ECO:0000256" key="2">
    <source>
        <dbReference type="ARBA" id="ARBA00008779"/>
    </source>
</evidence>
<evidence type="ECO:0000256" key="4">
    <source>
        <dbReference type="ARBA" id="ARBA00022801"/>
    </source>
</evidence>
<dbReference type="Gene3D" id="3.40.720.10">
    <property type="entry name" value="Alkaline Phosphatase, subunit A"/>
    <property type="match status" value="1"/>
</dbReference>
<dbReference type="InterPro" id="IPR047115">
    <property type="entry name" value="ARSB"/>
</dbReference>
<keyword evidence="5" id="KW-0106">Calcium</keyword>
<evidence type="ECO:0000313" key="9">
    <source>
        <dbReference type="Proteomes" id="UP000550707"/>
    </source>
</evidence>
<dbReference type="Pfam" id="PF00884">
    <property type="entry name" value="Sulfatase"/>
    <property type="match status" value="1"/>
</dbReference>
<evidence type="ECO:0000256" key="6">
    <source>
        <dbReference type="ARBA" id="ARBA00023180"/>
    </source>
</evidence>
<accession>A0A7J8IVT6</accession>
<dbReference type="GO" id="GO:0046872">
    <property type="term" value="F:metal ion binding"/>
    <property type="evidence" value="ECO:0007669"/>
    <property type="project" value="UniProtKB-KW"/>
</dbReference>
<name>A0A7J8IVT6_MOLMO</name>